<sequence>MHTKKTFNHTTSPFLYLCLGINLPAILFATINFWEKPALATTNQENYLSEINLTTDNSKYTVSSVNPDLKLAVRKITEREKEQLLKPVDLSSELLVGEVEAKQEKLAESPDFCCQNITKSSKIAQTDSSEVIGDTLGEANKIRQELLIDPITVETITDGGAAPGSTAGTPSAYGASWGQAYVGGGLFFPLDKGRTDGSLSVGFGLGDTVKSVGVEVNANITSVGGGNSNFDFGDSGSLGFKVHKYLGNGAAVAVGFSNPITWGDSNKAKDTIYGVATKSFNLQPNDPDNKMPLTISLGVGSGSFRSKGAIEAGDNPANIFGSIGIRTAPEVAWVSSWTGNRLNIGGSFAPFKQTPIVINAIFTDVTNNFGDGLGISLSAGYAIRF</sequence>
<dbReference type="EMBL" id="JADEWL010000142">
    <property type="protein sequence ID" value="MBE9216144.1"/>
    <property type="molecule type" value="Genomic_DNA"/>
</dbReference>
<gene>
    <name evidence="2" type="ORF">IQ247_26375</name>
</gene>
<accession>A0A8J7FEQ6</accession>
<evidence type="ECO:0000313" key="2">
    <source>
        <dbReference type="EMBL" id="MBE9216144.1"/>
    </source>
</evidence>
<organism evidence="2 3">
    <name type="scientific">Plectonema cf. radiosum LEGE 06105</name>
    <dbReference type="NCBI Taxonomy" id="945769"/>
    <lineage>
        <taxon>Bacteria</taxon>
        <taxon>Bacillati</taxon>
        <taxon>Cyanobacteriota</taxon>
        <taxon>Cyanophyceae</taxon>
        <taxon>Oscillatoriophycideae</taxon>
        <taxon>Oscillatoriales</taxon>
        <taxon>Microcoleaceae</taxon>
        <taxon>Plectonema</taxon>
    </lineage>
</organism>
<comment type="caution">
    <text evidence="2">The sequence shown here is derived from an EMBL/GenBank/DDBJ whole genome shotgun (WGS) entry which is preliminary data.</text>
</comment>
<keyword evidence="1" id="KW-1133">Transmembrane helix</keyword>
<protein>
    <submittedName>
        <fullName evidence="2">Uncharacterized protein</fullName>
    </submittedName>
</protein>
<proteinExistence type="predicted"/>
<keyword evidence="1" id="KW-0472">Membrane</keyword>
<dbReference type="Proteomes" id="UP000620559">
    <property type="component" value="Unassembled WGS sequence"/>
</dbReference>
<name>A0A8J7FEQ6_9CYAN</name>
<keyword evidence="1" id="KW-0812">Transmembrane</keyword>
<dbReference type="AlphaFoldDB" id="A0A8J7FEQ6"/>
<evidence type="ECO:0000313" key="3">
    <source>
        <dbReference type="Proteomes" id="UP000620559"/>
    </source>
</evidence>
<reference evidence="2" key="1">
    <citation type="submission" date="2020-10" db="EMBL/GenBank/DDBJ databases">
        <authorList>
            <person name="Castelo-Branco R."/>
            <person name="Eusebio N."/>
            <person name="Adriana R."/>
            <person name="Vieira A."/>
            <person name="Brugerolle De Fraissinette N."/>
            <person name="Rezende De Castro R."/>
            <person name="Schneider M.P."/>
            <person name="Vasconcelos V."/>
            <person name="Leao P.N."/>
        </authorList>
    </citation>
    <scope>NUCLEOTIDE SEQUENCE</scope>
    <source>
        <strain evidence="2">LEGE 06105</strain>
    </source>
</reference>
<feature type="transmembrane region" description="Helical" evidence="1">
    <location>
        <begin position="14"/>
        <end position="34"/>
    </location>
</feature>
<evidence type="ECO:0000256" key="1">
    <source>
        <dbReference type="SAM" id="Phobius"/>
    </source>
</evidence>
<dbReference type="RefSeq" id="WP_193924557.1">
    <property type="nucleotide sequence ID" value="NZ_JADEWL010000142.1"/>
</dbReference>
<keyword evidence="3" id="KW-1185">Reference proteome</keyword>